<evidence type="ECO:0000256" key="3">
    <source>
        <dbReference type="ARBA" id="ARBA00022475"/>
    </source>
</evidence>
<dbReference type="GO" id="GO:0005886">
    <property type="term" value="C:plasma membrane"/>
    <property type="evidence" value="ECO:0007669"/>
    <property type="project" value="UniProtKB-SubCell"/>
</dbReference>
<dbReference type="EC" id="2.7.11.1" evidence="2"/>
<evidence type="ECO:0000313" key="18">
    <source>
        <dbReference type="Proteomes" id="UP000467840"/>
    </source>
</evidence>
<evidence type="ECO:0000256" key="8">
    <source>
        <dbReference type="ARBA" id="ARBA00022777"/>
    </source>
</evidence>
<dbReference type="Pfam" id="PF13405">
    <property type="entry name" value="EF-hand_6"/>
    <property type="match status" value="1"/>
</dbReference>
<evidence type="ECO:0000256" key="2">
    <source>
        <dbReference type="ARBA" id="ARBA00012513"/>
    </source>
</evidence>
<dbReference type="Proteomes" id="UP000467840">
    <property type="component" value="Chromosome 10"/>
</dbReference>
<dbReference type="PROSITE" id="PS00018">
    <property type="entry name" value="EF_HAND_1"/>
    <property type="match status" value="3"/>
</dbReference>
<feature type="domain" description="EF-hand" evidence="16">
    <location>
        <begin position="485"/>
        <end position="520"/>
    </location>
</feature>
<dbReference type="PROSITE" id="PS00108">
    <property type="entry name" value="PROTEIN_KINASE_ST"/>
    <property type="match status" value="1"/>
</dbReference>
<dbReference type="Pfam" id="PF13499">
    <property type="entry name" value="EF-hand_7"/>
    <property type="match status" value="1"/>
</dbReference>
<dbReference type="EMBL" id="JAAGAX010000003">
    <property type="protein sequence ID" value="KAF2321418.1"/>
    <property type="molecule type" value="Genomic_DNA"/>
</dbReference>
<dbReference type="AlphaFoldDB" id="A0A6A6NA31"/>
<dbReference type="Gene3D" id="1.10.510.10">
    <property type="entry name" value="Transferase(Phosphotransferase) domain 1"/>
    <property type="match status" value="1"/>
</dbReference>
<dbReference type="PROSITE" id="PS50011">
    <property type="entry name" value="PROTEIN_KINASE_DOM"/>
    <property type="match status" value="1"/>
</dbReference>
<dbReference type="InterPro" id="IPR002048">
    <property type="entry name" value="EF_hand_dom"/>
</dbReference>
<dbReference type="SMART" id="SM00220">
    <property type="entry name" value="S_TKc"/>
    <property type="match status" value="1"/>
</dbReference>
<evidence type="ECO:0000256" key="14">
    <source>
        <dbReference type="ARBA" id="ARBA00048679"/>
    </source>
</evidence>
<keyword evidence="9" id="KW-0106">Calcium</keyword>
<evidence type="ECO:0000256" key="9">
    <source>
        <dbReference type="ARBA" id="ARBA00022837"/>
    </source>
</evidence>
<dbReference type="FunFam" id="1.10.510.10:FF:000173">
    <property type="entry name" value="proline-rich receptor-like protein kinase PERK8"/>
    <property type="match status" value="1"/>
</dbReference>
<comment type="subcellular location">
    <subcellularLocation>
        <location evidence="1">Cell membrane</location>
        <topology evidence="1">Single-pass membrane protein</topology>
    </subcellularLocation>
</comment>
<dbReference type="InterPro" id="IPR018247">
    <property type="entry name" value="EF_Hand_1_Ca_BS"/>
</dbReference>
<dbReference type="FunFam" id="1.10.238.10:FF:000235">
    <property type="entry name" value="Probable calcium-binding protein CML15"/>
    <property type="match status" value="1"/>
</dbReference>
<dbReference type="InterPro" id="IPR008271">
    <property type="entry name" value="Ser/Thr_kinase_AS"/>
</dbReference>
<sequence length="532" mass="59563">MLSLVGLAVWCFRKRRKEALGHNGGYVMPSPLGSSLDQCVFAVKEIVDEKFEGEGRPVLDWATRVKIAVGAARGIAYLHEDCHPRVIHRDIKSSNILLDNNFEAKVSDFGLAKLALDANTHVTTRVMGTFGYMAPEYASSGKLTEKSDVFSYGVVLLELITGRKPVDASQPLGDESLVEWARPLLGHALANEEFDSLVDPRLEKNYNESEMFRMIEAAAACVRHSAAKRPRMGQVVRAFDSLAAADLSNGMRVGESEVFNSAEQSAEIRLFRRMAFGSQNYIMEDWNMLAADCVVISCCCQCLILQIIIFILLKLPCKLIRKTKEYTKKKLRTRDKKQAEKRTESVKSRFQDEFVEFHEGSITIQIEELHRGYGFESCMEEVERVLGDFSQKGEFAFGSFWAMMATLQSDQLKQLKDIFMRFDMDSDGSLTQLELAALLRSLGLKPSGDQIHVLLSNMDANGNGYVEFDELVTAILPDMNEEVLINQEQLLEVFRSFDRDGNGYITAAELAGSMAKMGHPLTYKTISDDEGG</sequence>
<dbReference type="PROSITE" id="PS50222">
    <property type="entry name" value="EF_HAND_2"/>
    <property type="match status" value="3"/>
</dbReference>
<keyword evidence="5" id="KW-0808">Transferase</keyword>
<evidence type="ECO:0000256" key="6">
    <source>
        <dbReference type="ARBA" id="ARBA00022692"/>
    </source>
</evidence>
<dbReference type="InterPro" id="IPR011992">
    <property type="entry name" value="EF-hand-dom_pair"/>
</dbReference>
<feature type="domain" description="EF-hand" evidence="16">
    <location>
        <begin position="446"/>
        <end position="481"/>
    </location>
</feature>
<organism evidence="17 18">
    <name type="scientific">Hevea brasiliensis</name>
    <name type="common">Para rubber tree</name>
    <name type="synonym">Siphonia brasiliensis</name>
    <dbReference type="NCBI Taxonomy" id="3981"/>
    <lineage>
        <taxon>Eukaryota</taxon>
        <taxon>Viridiplantae</taxon>
        <taxon>Streptophyta</taxon>
        <taxon>Embryophyta</taxon>
        <taxon>Tracheophyta</taxon>
        <taxon>Spermatophyta</taxon>
        <taxon>Magnoliopsida</taxon>
        <taxon>eudicotyledons</taxon>
        <taxon>Gunneridae</taxon>
        <taxon>Pentapetalae</taxon>
        <taxon>rosids</taxon>
        <taxon>fabids</taxon>
        <taxon>Malpighiales</taxon>
        <taxon>Euphorbiaceae</taxon>
        <taxon>Crotonoideae</taxon>
        <taxon>Micrandreae</taxon>
        <taxon>Hevea</taxon>
    </lineage>
</organism>
<dbReference type="InterPro" id="IPR000719">
    <property type="entry name" value="Prot_kinase_dom"/>
</dbReference>
<dbReference type="Pfam" id="PF00069">
    <property type="entry name" value="Pkinase"/>
    <property type="match status" value="1"/>
</dbReference>
<dbReference type="Gene3D" id="1.10.238.10">
    <property type="entry name" value="EF-hand"/>
    <property type="match status" value="1"/>
</dbReference>
<dbReference type="SUPFAM" id="SSF56112">
    <property type="entry name" value="Protein kinase-like (PK-like)"/>
    <property type="match status" value="1"/>
</dbReference>
<reference evidence="17 18" key="1">
    <citation type="journal article" date="2020" name="Mol. Plant">
        <title>The Chromosome-Based Rubber Tree Genome Provides New Insights into Spurge Genome Evolution and Rubber Biosynthesis.</title>
        <authorList>
            <person name="Liu J."/>
            <person name="Shi C."/>
            <person name="Shi C.C."/>
            <person name="Li W."/>
            <person name="Zhang Q.J."/>
            <person name="Zhang Y."/>
            <person name="Li K."/>
            <person name="Lu H.F."/>
            <person name="Shi C."/>
            <person name="Zhu S.T."/>
            <person name="Xiao Z.Y."/>
            <person name="Nan H."/>
            <person name="Yue Y."/>
            <person name="Zhu X.G."/>
            <person name="Wu Y."/>
            <person name="Hong X.N."/>
            <person name="Fan G.Y."/>
            <person name="Tong Y."/>
            <person name="Zhang D."/>
            <person name="Mao C.L."/>
            <person name="Liu Y.L."/>
            <person name="Hao S.J."/>
            <person name="Liu W.Q."/>
            <person name="Lv M.Q."/>
            <person name="Zhang H.B."/>
            <person name="Liu Y."/>
            <person name="Hu-Tang G.R."/>
            <person name="Wang J.P."/>
            <person name="Wang J.H."/>
            <person name="Sun Y.H."/>
            <person name="Ni S.B."/>
            <person name="Chen W.B."/>
            <person name="Zhang X.C."/>
            <person name="Jiao Y.N."/>
            <person name="Eichler E.E."/>
            <person name="Li G.H."/>
            <person name="Liu X."/>
            <person name="Gao L.Z."/>
        </authorList>
    </citation>
    <scope>NUCLEOTIDE SEQUENCE [LARGE SCALE GENOMIC DNA]</scope>
    <source>
        <strain evidence="18">cv. GT1</strain>
        <tissue evidence="17">Leaf</tissue>
    </source>
</reference>
<evidence type="ECO:0000313" key="17">
    <source>
        <dbReference type="EMBL" id="KAF2321418.1"/>
    </source>
</evidence>
<dbReference type="GO" id="GO:0005524">
    <property type="term" value="F:ATP binding"/>
    <property type="evidence" value="ECO:0007669"/>
    <property type="project" value="UniProtKB-KW"/>
</dbReference>
<evidence type="ECO:0000256" key="10">
    <source>
        <dbReference type="ARBA" id="ARBA00022840"/>
    </source>
</evidence>
<evidence type="ECO:0000256" key="12">
    <source>
        <dbReference type="ARBA" id="ARBA00023136"/>
    </source>
</evidence>
<evidence type="ECO:0000256" key="11">
    <source>
        <dbReference type="ARBA" id="ARBA00022989"/>
    </source>
</evidence>
<evidence type="ECO:0000256" key="1">
    <source>
        <dbReference type="ARBA" id="ARBA00004162"/>
    </source>
</evidence>
<feature type="domain" description="EF-hand" evidence="16">
    <location>
        <begin position="410"/>
        <end position="445"/>
    </location>
</feature>
<dbReference type="SUPFAM" id="SSF47473">
    <property type="entry name" value="EF-hand"/>
    <property type="match status" value="1"/>
</dbReference>
<feature type="domain" description="Protein kinase" evidence="15">
    <location>
        <begin position="1"/>
        <end position="227"/>
    </location>
</feature>
<dbReference type="InterPro" id="IPR011009">
    <property type="entry name" value="Kinase-like_dom_sf"/>
</dbReference>
<evidence type="ECO:0000256" key="4">
    <source>
        <dbReference type="ARBA" id="ARBA00022527"/>
    </source>
</evidence>
<proteinExistence type="predicted"/>
<keyword evidence="11" id="KW-1133">Transmembrane helix</keyword>
<keyword evidence="18" id="KW-1185">Reference proteome</keyword>
<dbReference type="InterPro" id="IPR047117">
    <property type="entry name" value="PERK1-13-like"/>
</dbReference>
<name>A0A6A6NA31_HEVBR</name>
<dbReference type="PANTHER" id="PTHR47982:SF45">
    <property type="entry name" value="NON-SPECIFIC SERINE_THREONINE PROTEIN KINASE"/>
    <property type="match status" value="1"/>
</dbReference>
<dbReference type="CDD" id="cd00051">
    <property type="entry name" value="EFh"/>
    <property type="match status" value="2"/>
</dbReference>
<comment type="caution">
    <text evidence="17">The sequence shown here is derived from an EMBL/GenBank/DDBJ whole genome shotgun (WGS) entry which is preliminary data.</text>
</comment>
<keyword evidence="3" id="KW-1003">Cell membrane</keyword>
<evidence type="ECO:0000259" key="15">
    <source>
        <dbReference type="PROSITE" id="PS50011"/>
    </source>
</evidence>
<evidence type="ECO:0000256" key="5">
    <source>
        <dbReference type="ARBA" id="ARBA00022679"/>
    </source>
</evidence>
<dbReference type="GO" id="GO:0004674">
    <property type="term" value="F:protein serine/threonine kinase activity"/>
    <property type="evidence" value="ECO:0007669"/>
    <property type="project" value="UniProtKB-KW"/>
</dbReference>
<keyword evidence="7" id="KW-0547">Nucleotide-binding</keyword>
<comment type="catalytic activity">
    <reaction evidence="13">
        <text>L-threonyl-[protein] + ATP = O-phospho-L-threonyl-[protein] + ADP + H(+)</text>
        <dbReference type="Rhea" id="RHEA:46608"/>
        <dbReference type="Rhea" id="RHEA-COMP:11060"/>
        <dbReference type="Rhea" id="RHEA-COMP:11605"/>
        <dbReference type="ChEBI" id="CHEBI:15378"/>
        <dbReference type="ChEBI" id="CHEBI:30013"/>
        <dbReference type="ChEBI" id="CHEBI:30616"/>
        <dbReference type="ChEBI" id="CHEBI:61977"/>
        <dbReference type="ChEBI" id="CHEBI:456216"/>
        <dbReference type="EC" id="2.7.11.1"/>
    </reaction>
</comment>
<keyword evidence="10" id="KW-0067">ATP-binding</keyword>
<dbReference type="SMART" id="SM00054">
    <property type="entry name" value="EFh"/>
    <property type="match status" value="3"/>
</dbReference>
<protein>
    <recommendedName>
        <fullName evidence="2">non-specific serine/threonine protein kinase</fullName>
        <ecNumber evidence="2">2.7.11.1</ecNumber>
    </recommendedName>
</protein>
<evidence type="ECO:0000259" key="16">
    <source>
        <dbReference type="PROSITE" id="PS50222"/>
    </source>
</evidence>
<keyword evidence="6" id="KW-0812">Transmembrane</keyword>
<accession>A0A6A6NA31</accession>
<evidence type="ECO:0000256" key="7">
    <source>
        <dbReference type="ARBA" id="ARBA00022741"/>
    </source>
</evidence>
<dbReference type="PANTHER" id="PTHR47982">
    <property type="entry name" value="PROLINE-RICH RECEPTOR-LIKE PROTEIN KINASE PERK4"/>
    <property type="match status" value="1"/>
</dbReference>
<keyword evidence="12" id="KW-0472">Membrane</keyword>
<gene>
    <name evidence="17" type="ORF">GH714_041011</name>
</gene>
<keyword evidence="8" id="KW-0418">Kinase</keyword>
<comment type="catalytic activity">
    <reaction evidence="14">
        <text>L-seryl-[protein] + ATP = O-phospho-L-seryl-[protein] + ADP + H(+)</text>
        <dbReference type="Rhea" id="RHEA:17989"/>
        <dbReference type="Rhea" id="RHEA-COMP:9863"/>
        <dbReference type="Rhea" id="RHEA-COMP:11604"/>
        <dbReference type="ChEBI" id="CHEBI:15378"/>
        <dbReference type="ChEBI" id="CHEBI:29999"/>
        <dbReference type="ChEBI" id="CHEBI:30616"/>
        <dbReference type="ChEBI" id="CHEBI:83421"/>
        <dbReference type="ChEBI" id="CHEBI:456216"/>
        <dbReference type="EC" id="2.7.11.1"/>
    </reaction>
</comment>
<keyword evidence="4" id="KW-0723">Serine/threonine-protein kinase</keyword>
<evidence type="ECO:0000256" key="13">
    <source>
        <dbReference type="ARBA" id="ARBA00047899"/>
    </source>
</evidence>
<dbReference type="GO" id="GO:0005509">
    <property type="term" value="F:calcium ion binding"/>
    <property type="evidence" value="ECO:0007669"/>
    <property type="project" value="InterPro"/>
</dbReference>